<evidence type="ECO:0000313" key="1">
    <source>
        <dbReference type="EnsemblPlants" id="QL01p009415:mrna"/>
    </source>
</evidence>
<accession>A0A7N2QX58</accession>
<evidence type="ECO:0008006" key="3">
    <source>
        <dbReference type="Google" id="ProtNLM"/>
    </source>
</evidence>
<evidence type="ECO:0000313" key="2">
    <source>
        <dbReference type="Proteomes" id="UP000594261"/>
    </source>
</evidence>
<sequence>MDERIERLNEIAQHGNIDAFYIKIPDVKLLEHIDELPFVDTPLHIFAYNGHVPFSIEMMKLKPSFVNLMTRNEAVLHVALKYDKLEAFKYLVGWLVKNRFLLE</sequence>
<dbReference type="InParanoid" id="A0A7N2QX58"/>
<dbReference type="Gramene" id="QL01p009415:mrna">
    <property type="protein sequence ID" value="QL01p009415:mrna"/>
    <property type="gene ID" value="QL01p009415"/>
</dbReference>
<dbReference type="AlphaFoldDB" id="A0A7N2QX58"/>
<reference evidence="1" key="2">
    <citation type="submission" date="2021-01" db="UniProtKB">
        <authorList>
            <consortium name="EnsemblPlants"/>
        </authorList>
    </citation>
    <scope>IDENTIFICATION</scope>
</reference>
<organism evidence="1 2">
    <name type="scientific">Quercus lobata</name>
    <name type="common">Valley oak</name>
    <dbReference type="NCBI Taxonomy" id="97700"/>
    <lineage>
        <taxon>Eukaryota</taxon>
        <taxon>Viridiplantae</taxon>
        <taxon>Streptophyta</taxon>
        <taxon>Embryophyta</taxon>
        <taxon>Tracheophyta</taxon>
        <taxon>Spermatophyta</taxon>
        <taxon>Magnoliopsida</taxon>
        <taxon>eudicotyledons</taxon>
        <taxon>Gunneridae</taxon>
        <taxon>Pentapetalae</taxon>
        <taxon>rosids</taxon>
        <taxon>fabids</taxon>
        <taxon>Fagales</taxon>
        <taxon>Fagaceae</taxon>
        <taxon>Quercus</taxon>
    </lineage>
</organism>
<protein>
    <recommendedName>
        <fullName evidence="3">Ankyrin repeat-containing protein</fullName>
    </recommendedName>
</protein>
<dbReference type="Proteomes" id="UP000594261">
    <property type="component" value="Chromosome 1"/>
</dbReference>
<keyword evidence="2" id="KW-1185">Reference proteome</keyword>
<dbReference type="EnsemblPlants" id="QL01p009415:mrna">
    <property type="protein sequence ID" value="QL01p009415:mrna"/>
    <property type="gene ID" value="QL01p009415"/>
</dbReference>
<reference evidence="1 2" key="1">
    <citation type="journal article" date="2016" name="G3 (Bethesda)">
        <title>First Draft Assembly and Annotation of the Genome of a California Endemic Oak Quercus lobata Nee (Fagaceae).</title>
        <authorList>
            <person name="Sork V.L."/>
            <person name="Fitz-Gibbon S.T."/>
            <person name="Puiu D."/>
            <person name="Crepeau M."/>
            <person name="Gugger P.F."/>
            <person name="Sherman R."/>
            <person name="Stevens K."/>
            <person name="Langley C.H."/>
            <person name="Pellegrini M."/>
            <person name="Salzberg S.L."/>
        </authorList>
    </citation>
    <scope>NUCLEOTIDE SEQUENCE [LARGE SCALE GENOMIC DNA]</scope>
    <source>
        <strain evidence="1 2">cv. SW786</strain>
    </source>
</reference>
<dbReference type="OMA" id="AFYIKIP"/>
<proteinExistence type="predicted"/>
<dbReference type="SUPFAM" id="SSF48403">
    <property type="entry name" value="Ankyrin repeat"/>
    <property type="match status" value="1"/>
</dbReference>
<dbReference type="InterPro" id="IPR036770">
    <property type="entry name" value="Ankyrin_rpt-contain_sf"/>
</dbReference>
<name>A0A7N2QX58_QUELO</name>
<dbReference type="EMBL" id="LRBV02000001">
    <property type="status" value="NOT_ANNOTATED_CDS"/>
    <property type="molecule type" value="Genomic_DNA"/>
</dbReference>